<dbReference type="KEGG" id="tso:IZ6_09060"/>
<dbReference type="NCBIfam" id="NF006612">
    <property type="entry name" value="PRK09174.1"/>
    <property type="match status" value="1"/>
</dbReference>
<comment type="function">
    <text evidence="12 15">F(1)F(0) ATP synthase produces ATP from ADP in the presence of a proton or sodium gradient. F-type ATPases consist of two structural domains, F(1) containing the extramembraneous catalytic core and F(0) containing the membrane proton channel, linked together by a central stalk and a peripheral stalk. During catalysis, ATP synthesis in the catalytic domain of F(1) is coupled via a rotary mechanism of the central stalk subunits to proton translocation.</text>
</comment>
<evidence type="ECO:0000256" key="2">
    <source>
        <dbReference type="ARBA" id="ARBA00005513"/>
    </source>
</evidence>
<accession>A0A6S6QSZ3</accession>
<evidence type="ECO:0000256" key="1">
    <source>
        <dbReference type="ARBA" id="ARBA00004377"/>
    </source>
</evidence>
<sequence>MSETAKVLNEMQPGATAPVESVHTEVHQAQEGHGGGFPPFESHTFASQILWLAITFGALYFLMSRIALPRVASILEVRSDRIASDLAEAQRLKTETEQAIAAYESSLAEARSKAQKIAGETRDKVQAEADTQKKKIEADLSERLAKAEKQIADTKAKALSNVRTIAVEAASDIVAQLLGDKPDAKDVETAVDATLKS</sequence>
<evidence type="ECO:0000256" key="14">
    <source>
        <dbReference type="ARBA" id="ARBA00025830"/>
    </source>
</evidence>
<evidence type="ECO:0000256" key="13">
    <source>
        <dbReference type="ARBA" id="ARBA00025614"/>
    </source>
</evidence>
<comment type="subunit">
    <text evidence="14 15">F-type ATPases have 2 components, F(1) - the catalytic core - and F(0) - the membrane proton channel. F(1) has five subunits: alpha(3), beta(3), gamma(1), delta(1), epsilon(1). F(0) has three main subunits: a(1), b(2) and c(10-14). The alpha and beta chains form an alternating ring which encloses part of the gamma chain. F(1) is attached to F(0) by a central stalk formed by the gamma and epsilon chains, while a peripheral stalk is formed by the delta and b chains.</text>
</comment>
<feature type="transmembrane region" description="Helical" evidence="15">
    <location>
        <begin position="49"/>
        <end position="68"/>
    </location>
</feature>
<keyword evidence="11 15" id="KW-0066">ATP synthesis</keyword>
<evidence type="ECO:0000256" key="7">
    <source>
        <dbReference type="ARBA" id="ARBA00022781"/>
    </source>
</evidence>
<evidence type="ECO:0000313" key="19">
    <source>
        <dbReference type="Proteomes" id="UP000515317"/>
    </source>
</evidence>
<gene>
    <name evidence="18" type="primary">atpF2</name>
    <name evidence="15" type="synonym">atpF</name>
    <name evidence="18" type="ORF">IZ6_09060</name>
</gene>
<dbReference type="PANTHER" id="PTHR33445">
    <property type="entry name" value="ATP SYNTHASE SUBUNIT B', CHLOROPLASTIC"/>
    <property type="match status" value="1"/>
</dbReference>
<evidence type="ECO:0000256" key="15">
    <source>
        <dbReference type="HAMAP-Rule" id="MF_01398"/>
    </source>
</evidence>
<evidence type="ECO:0000256" key="4">
    <source>
        <dbReference type="ARBA" id="ARBA00022475"/>
    </source>
</evidence>
<dbReference type="EMBL" id="AP023361">
    <property type="protein sequence ID" value="BCJ90171.1"/>
    <property type="molecule type" value="Genomic_DNA"/>
</dbReference>
<keyword evidence="8 15" id="KW-1133">Transmembrane helix</keyword>
<dbReference type="GO" id="GO:0045259">
    <property type="term" value="C:proton-transporting ATP synthase complex"/>
    <property type="evidence" value="ECO:0007669"/>
    <property type="project" value="UniProtKB-KW"/>
</dbReference>
<feature type="coiled-coil region" evidence="17">
    <location>
        <begin position="86"/>
        <end position="113"/>
    </location>
</feature>
<dbReference type="InterPro" id="IPR050059">
    <property type="entry name" value="ATP_synthase_B_chain"/>
</dbReference>
<protein>
    <recommendedName>
        <fullName evidence="15">ATP synthase subunit b</fullName>
    </recommendedName>
    <alternativeName>
        <fullName evidence="15">ATP synthase F(0) sector subunit b</fullName>
    </alternativeName>
    <alternativeName>
        <fullName evidence="15">ATPase subunit I</fullName>
    </alternativeName>
    <alternativeName>
        <fullName evidence="15">F-type ATPase subunit b</fullName>
        <shortName evidence="15">F-ATPase subunit b</shortName>
    </alternativeName>
</protein>
<dbReference type="GO" id="GO:0046961">
    <property type="term" value="F:proton-transporting ATPase activity, rotational mechanism"/>
    <property type="evidence" value="ECO:0007669"/>
    <property type="project" value="TreeGrafter"/>
</dbReference>
<evidence type="ECO:0000256" key="3">
    <source>
        <dbReference type="ARBA" id="ARBA00022448"/>
    </source>
</evidence>
<dbReference type="InterPro" id="IPR002146">
    <property type="entry name" value="ATP_synth_b/b'su_bac/chlpt"/>
</dbReference>
<keyword evidence="3 15" id="KW-0813">Transport</keyword>
<evidence type="ECO:0000256" key="6">
    <source>
        <dbReference type="ARBA" id="ARBA00022692"/>
    </source>
</evidence>
<keyword evidence="9 15" id="KW-0406">Ion transport</keyword>
<evidence type="ECO:0000256" key="17">
    <source>
        <dbReference type="SAM" id="Coils"/>
    </source>
</evidence>
<keyword evidence="19" id="KW-1185">Reference proteome</keyword>
<dbReference type="Gene3D" id="6.10.250.1580">
    <property type="match status" value="1"/>
</dbReference>
<keyword evidence="6 15" id="KW-0812">Transmembrane</keyword>
<dbReference type="CDD" id="cd06503">
    <property type="entry name" value="ATP-synt_Fo_b"/>
    <property type="match status" value="1"/>
</dbReference>
<keyword evidence="17" id="KW-0175">Coiled coil</keyword>
<evidence type="ECO:0000256" key="11">
    <source>
        <dbReference type="ARBA" id="ARBA00023310"/>
    </source>
</evidence>
<dbReference type="AlphaFoldDB" id="A0A6S6QSZ3"/>
<comment type="subcellular location">
    <subcellularLocation>
        <location evidence="1">Cell inner membrane</location>
        <topology evidence="1">Single-pass membrane protein</topology>
    </subcellularLocation>
    <subcellularLocation>
        <location evidence="15">Cell membrane</location>
        <topology evidence="15">Single-pass membrane protein</topology>
    </subcellularLocation>
</comment>
<dbReference type="Proteomes" id="UP000515317">
    <property type="component" value="Chromosome"/>
</dbReference>
<reference evidence="18 19" key="1">
    <citation type="submission" date="2020-08" db="EMBL/GenBank/DDBJ databases">
        <title>Genome sequence of Rhizobiales bacterium strain IZ6.</title>
        <authorList>
            <person name="Nakai R."/>
            <person name="Naganuma T."/>
        </authorList>
    </citation>
    <scope>NUCLEOTIDE SEQUENCE [LARGE SCALE GENOMIC DNA]</scope>
    <source>
        <strain evidence="18 19">IZ6</strain>
    </source>
</reference>
<dbReference type="GO" id="GO:0046933">
    <property type="term" value="F:proton-transporting ATP synthase activity, rotational mechanism"/>
    <property type="evidence" value="ECO:0007669"/>
    <property type="project" value="UniProtKB-UniRule"/>
</dbReference>
<dbReference type="Pfam" id="PF00430">
    <property type="entry name" value="ATP-synt_B"/>
    <property type="match status" value="1"/>
</dbReference>
<keyword evidence="10 15" id="KW-0472">Membrane</keyword>
<evidence type="ECO:0000313" key="18">
    <source>
        <dbReference type="EMBL" id="BCJ90171.1"/>
    </source>
</evidence>
<keyword evidence="4 15" id="KW-1003">Cell membrane</keyword>
<evidence type="ECO:0000256" key="9">
    <source>
        <dbReference type="ARBA" id="ARBA00023065"/>
    </source>
</evidence>
<keyword evidence="5 15" id="KW-0138">CF(0)</keyword>
<dbReference type="GO" id="GO:0005886">
    <property type="term" value="C:plasma membrane"/>
    <property type="evidence" value="ECO:0007669"/>
    <property type="project" value="UniProtKB-SubCell"/>
</dbReference>
<comment type="similarity">
    <text evidence="2 15 16">Belongs to the ATPase B chain family.</text>
</comment>
<dbReference type="PANTHER" id="PTHR33445:SF1">
    <property type="entry name" value="ATP SYNTHASE SUBUNIT B"/>
    <property type="match status" value="1"/>
</dbReference>
<evidence type="ECO:0000256" key="5">
    <source>
        <dbReference type="ARBA" id="ARBA00022547"/>
    </source>
</evidence>
<evidence type="ECO:0000256" key="10">
    <source>
        <dbReference type="ARBA" id="ARBA00023136"/>
    </source>
</evidence>
<proteinExistence type="inferred from homology"/>
<evidence type="ECO:0000256" key="12">
    <source>
        <dbReference type="ARBA" id="ARBA00025198"/>
    </source>
</evidence>
<name>A0A6S6QSZ3_9HYPH</name>
<dbReference type="HAMAP" id="MF_01398">
    <property type="entry name" value="ATP_synth_b_bprime"/>
    <property type="match status" value="1"/>
</dbReference>
<keyword evidence="7 15" id="KW-0375">Hydrogen ion transport</keyword>
<evidence type="ECO:0000256" key="8">
    <source>
        <dbReference type="ARBA" id="ARBA00022989"/>
    </source>
</evidence>
<organism evidence="18 19">
    <name type="scientific">Terrihabitans soli</name>
    <dbReference type="NCBI Taxonomy" id="708113"/>
    <lineage>
        <taxon>Bacteria</taxon>
        <taxon>Pseudomonadati</taxon>
        <taxon>Pseudomonadota</taxon>
        <taxon>Alphaproteobacteria</taxon>
        <taxon>Hyphomicrobiales</taxon>
        <taxon>Terrihabitans</taxon>
    </lineage>
</organism>
<comment type="function">
    <text evidence="13">Component of the F(0) channel, it forms part of the peripheral stalk, linking F(1) to F(0). The b'-subunit is a diverged and duplicated form of b found in plants and photosynthetic bacteria.</text>
</comment>
<evidence type="ECO:0000256" key="16">
    <source>
        <dbReference type="RuleBase" id="RU003848"/>
    </source>
</evidence>